<reference evidence="1 2" key="1">
    <citation type="submission" date="2019-08" db="EMBL/GenBank/DDBJ databases">
        <title>Parahaliea maris sp. nov., isolated from the surface seawater.</title>
        <authorList>
            <person name="Liu Y."/>
        </authorList>
    </citation>
    <scope>NUCLEOTIDE SEQUENCE [LARGE SCALE GENOMIC DNA]</scope>
    <source>
        <strain evidence="1 2">S2-26</strain>
    </source>
</reference>
<comment type="caution">
    <text evidence="1">The sequence shown here is derived from an EMBL/GenBank/DDBJ whole genome shotgun (WGS) entry which is preliminary data.</text>
</comment>
<keyword evidence="2" id="KW-1185">Reference proteome</keyword>
<dbReference type="EMBL" id="VRYZ01000005">
    <property type="protein sequence ID" value="TXS91142.1"/>
    <property type="molecule type" value="Genomic_DNA"/>
</dbReference>
<dbReference type="Proteomes" id="UP000321933">
    <property type="component" value="Unassembled WGS sequence"/>
</dbReference>
<dbReference type="AlphaFoldDB" id="A0A5C8ZUA4"/>
<dbReference type="PIRSF" id="PIRSF030820">
    <property type="entry name" value="UCP030820"/>
    <property type="match status" value="1"/>
</dbReference>
<dbReference type="RefSeq" id="WP_148064795.1">
    <property type="nucleotide sequence ID" value="NZ_VRYZ01000005.1"/>
</dbReference>
<sequence length="156" mass="17318">MPKLIKNGEVVNDERWQAVDTEADNAAPGVIATLSQWQALDDKAGSAVQLEPGDGVETLLPHLADIELIAISFPVFTDGRGFSYARELRQRGYTGELRAVGGFIRDQLHYLSRVGFNAFQMNDDRELEEAVASLGDFSEHYQAAVDQPLPLFRRRA</sequence>
<accession>A0A5C8ZUA4</accession>
<dbReference type="InterPro" id="IPR008318">
    <property type="entry name" value="UCP030820"/>
</dbReference>
<gene>
    <name evidence="1" type="ORF">FVW59_13135</name>
</gene>
<protein>
    <submittedName>
        <fullName evidence="1">DUF934 domain-containing protein</fullName>
    </submittedName>
</protein>
<organism evidence="1 2">
    <name type="scientific">Parahaliea aestuarii</name>
    <dbReference type="NCBI Taxonomy" id="1852021"/>
    <lineage>
        <taxon>Bacteria</taxon>
        <taxon>Pseudomonadati</taxon>
        <taxon>Pseudomonadota</taxon>
        <taxon>Gammaproteobacteria</taxon>
        <taxon>Cellvibrionales</taxon>
        <taxon>Halieaceae</taxon>
        <taxon>Parahaliea</taxon>
    </lineage>
</organism>
<dbReference type="Pfam" id="PF06073">
    <property type="entry name" value="DUF934"/>
    <property type="match status" value="1"/>
</dbReference>
<evidence type="ECO:0000313" key="2">
    <source>
        <dbReference type="Proteomes" id="UP000321933"/>
    </source>
</evidence>
<evidence type="ECO:0000313" key="1">
    <source>
        <dbReference type="EMBL" id="TXS91142.1"/>
    </source>
</evidence>
<proteinExistence type="predicted"/>
<dbReference type="OrthoDB" id="9800421at2"/>
<name>A0A5C8ZUA4_9GAMM</name>